<proteinExistence type="predicted"/>
<evidence type="ECO:0000313" key="1">
    <source>
        <dbReference type="EMBL" id="GMR54707.1"/>
    </source>
</evidence>
<feature type="non-terminal residue" evidence="1">
    <location>
        <position position="269"/>
    </location>
</feature>
<dbReference type="AlphaFoldDB" id="A0AAN5D231"/>
<name>A0AAN5D231_9BILA</name>
<keyword evidence="2" id="KW-1185">Reference proteome</keyword>
<gene>
    <name evidence="1" type="ORF">PMAYCL1PPCAC_24902</name>
</gene>
<sequence length="269" mass="30294">EINAVFEDKGNEFSSNAVNVINVMQSELVGVKNIVTGIEDKLVNENEESVVVVHKVIEEKVNDLKSDEHVSEAVGKGYSFLFDVLSKLKKFIVGHEACLVSFDPNRREVAFKSITRQEAEKMGNGVTDEFIARFKVHQEDGMSSMISAVRNFNTASSDLLIRLEVMQKLLSTANPNQLDTLKEEAKKAGVLGHLKTLMENTDEEISMRVKNMLIVLFPEKSFHELFKIKEILKNNPSIEEIREARSILRDLPNEYPVDELVACGLVPFL</sequence>
<dbReference type="Proteomes" id="UP001328107">
    <property type="component" value="Unassembled WGS sequence"/>
</dbReference>
<accession>A0AAN5D231</accession>
<dbReference type="EMBL" id="BTRK01000005">
    <property type="protein sequence ID" value="GMR54707.1"/>
    <property type="molecule type" value="Genomic_DNA"/>
</dbReference>
<feature type="non-terminal residue" evidence="1">
    <location>
        <position position="1"/>
    </location>
</feature>
<organism evidence="1 2">
    <name type="scientific">Pristionchus mayeri</name>
    <dbReference type="NCBI Taxonomy" id="1317129"/>
    <lineage>
        <taxon>Eukaryota</taxon>
        <taxon>Metazoa</taxon>
        <taxon>Ecdysozoa</taxon>
        <taxon>Nematoda</taxon>
        <taxon>Chromadorea</taxon>
        <taxon>Rhabditida</taxon>
        <taxon>Rhabditina</taxon>
        <taxon>Diplogasteromorpha</taxon>
        <taxon>Diplogasteroidea</taxon>
        <taxon>Neodiplogasteridae</taxon>
        <taxon>Pristionchus</taxon>
    </lineage>
</organism>
<evidence type="ECO:0000313" key="2">
    <source>
        <dbReference type="Proteomes" id="UP001328107"/>
    </source>
</evidence>
<reference evidence="2" key="1">
    <citation type="submission" date="2022-10" db="EMBL/GenBank/DDBJ databases">
        <title>Genome assembly of Pristionchus species.</title>
        <authorList>
            <person name="Yoshida K."/>
            <person name="Sommer R.J."/>
        </authorList>
    </citation>
    <scope>NUCLEOTIDE SEQUENCE [LARGE SCALE GENOMIC DNA]</scope>
    <source>
        <strain evidence="2">RS5460</strain>
    </source>
</reference>
<protein>
    <submittedName>
        <fullName evidence="1">Uncharacterized protein</fullName>
    </submittedName>
</protein>
<comment type="caution">
    <text evidence="1">The sequence shown here is derived from an EMBL/GenBank/DDBJ whole genome shotgun (WGS) entry which is preliminary data.</text>
</comment>